<gene>
    <name evidence="1" type="ORF">IZU98_13605</name>
</gene>
<name>A0A7S9Q701_9PSED</name>
<protein>
    <submittedName>
        <fullName evidence="1">Uncharacterized protein</fullName>
    </submittedName>
</protein>
<sequence length="139" mass="15691">MNHIPSRPTATREMILECCKPIAEKLEADAETLAQHYSRHMDGFDLCIELAKWAGWDMQRDDIDTLDELGHLVDEAEREAVKTWYEEHNPQPPFAIGDSIKQGLITGISSYSLACFEVKVEGQPDTSRLIVKFEDAKAA</sequence>
<evidence type="ECO:0000313" key="2">
    <source>
        <dbReference type="Proteomes" id="UP000594430"/>
    </source>
</evidence>
<reference evidence="1 2" key="1">
    <citation type="submission" date="2020-11" db="EMBL/GenBank/DDBJ databases">
        <title>Pseudomonas fulva producing VIM-24.</title>
        <authorList>
            <person name="Liu S."/>
        </authorList>
    </citation>
    <scope>NUCLEOTIDE SEQUENCE [LARGE SCALE GENOMIC DNA]</scope>
    <source>
        <strain evidence="1 2">ZDHY414</strain>
    </source>
</reference>
<proteinExistence type="predicted"/>
<organism evidence="1 2">
    <name type="scientific">Pseudomonas fulva</name>
    <dbReference type="NCBI Taxonomy" id="47880"/>
    <lineage>
        <taxon>Bacteria</taxon>
        <taxon>Pseudomonadati</taxon>
        <taxon>Pseudomonadota</taxon>
        <taxon>Gammaproteobacteria</taxon>
        <taxon>Pseudomonadales</taxon>
        <taxon>Pseudomonadaceae</taxon>
        <taxon>Pseudomonas</taxon>
    </lineage>
</organism>
<evidence type="ECO:0000313" key="1">
    <source>
        <dbReference type="EMBL" id="QPH47451.1"/>
    </source>
</evidence>
<dbReference type="Proteomes" id="UP000594430">
    <property type="component" value="Chromosome"/>
</dbReference>
<accession>A0A7S9Q701</accession>
<dbReference type="RefSeq" id="WP_196110015.1">
    <property type="nucleotide sequence ID" value="NZ_CP064943.1"/>
</dbReference>
<dbReference type="AlphaFoldDB" id="A0A7S9Q701"/>
<dbReference type="EMBL" id="CP064946">
    <property type="protein sequence ID" value="QPH47451.1"/>
    <property type="molecule type" value="Genomic_DNA"/>
</dbReference>